<evidence type="ECO:0000313" key="1">
    <source>
        <dbReference type="EMBL" id="MBM3275563.1"/>
    </source>
</evidence>
<sequence>MPTKKTDSPRDSFLKEIQAGFFGDFLIAKGHCTQVQINDALAKQESGMRHLRIGEILCELGYLDSELLLPMLKEYRAQLRLGEVLISTGQLTFLKLLGALDEQRRTGQTFGDVVVRLGYATRERVEEALELQKTLYAE</sequence>
<dbReference type="Proteomes" id="UP000703893">
    <property type="component" value="Unassembled WGS sequence"/>
</dbReference>
<dbReference type="AlphaFoldDB" id="A0A937X580"/>
<dbReference type="EMBL" id="VGJX01000629">
    <property type="protein sequence ID" value="MBM3275563.1"/>
    <property type="molecule type" value="Genomic_DNA"/>
</dbReference>
<accession>A0A937X580</accession>
<organism evidence="1 2">
    <name type="scientific">Candidatus Tanganyikabacteria bacterium</name>
    <dbReference type="NCBI Taxonomy" id="2961651"/>
    <lineage>
        <taxon>Bacteria</taxon>
        <taxon>Bacillati</taxon>
        <taxon>Candidatus Sericytochromatia</taxon>
        <taxon>Candidatus Tanganyikabacteria</taxon>
    </lineage>
</organism>
<reference evidence="1 2" key="1">
    <citation type="submission" date="2019-03" db="EMBL/GenBank/DDBJ databases">
        <title>Lake Tanganyika Metagenome-Assembled Genomes (MAGs).</title>
        <authorList>
            <person name="Tran P."/>
        </authorList>
    </citation>
    <scope>NUCLEOTIDE SEQUENCE [LARGE SCALE GENOMIC DNA]</scope>
    <source>
        <strain evidence="1">K_DeepCast_65m_m2_236</strain>
    </source>
</reference>
<proteinExistence type="predicted"/>
<evidence type="ECO:0008006" key="3">
    <source>
        <dbReference type="Google" id="ProtNLM"/>
    </source>
</evidence>
<gene>
    <name evidence="1" type="ORF">FJZ00_10435</name>
</gene>
<evidence type="ECO:0000313" key="2">
    <source>
        <dbReference type="Proteomes" id="UP000703893"/>
    </source>
</evidence>
<dbReference type="InterPro" id="IPR037257">
    <property type="entry name" value="T2SS_E_N_sf"/>
</dbReference>
<protein>
    <recommendedName>
        <fullName evidence="3">Type II secretion system protein GspE N-terminal domain-containing protein</fullName>
    </recommendedName>
</protein>
<dbReference type="SUPFAM" id="SSF160246">
    <property type="entry name" value="EspE N-terminal domain-like"/>
    <property type="match status" value="1"/>
</dbReference>
<comment type="caution">
    <text evidence="1">The sequence shown here is derived from an EMBL/GenBank/DDBJ whole genome shotgun (WGS) entry which is preliminary data.</text>
</comment>
<name>A0A937X580_9BACT</name>